<name>A8PEF6_COPC7</name>
<dbReference type="AlphaFoldDB" id="A8PEF6"/>
<organism evidence="1 2">
    <name type="scientific">Coprinopsis cinerea (strain Okayama-7 / 130 / ATCC MYA-4618 / FGSC 9003)</name>
    <name type="common">Inky cap fungus</name>
    <name type="synonym">Hormographiella aspergillata</name>
    <dbReference type="NCBI Taxonomy" id="240176"/>
    <lineage>
        <taxon>Eukaryota</taxon>
        <taxon>Fungi</taxon>
        <taxon>Dikarya</taxon>
        <taxon>Basidiomycota</taxon>
        <taxon>Agaricomycotina</taxon>
        <taxon>Agaricomycetes</taxon>
        <taxon>Agaricomycetidae</taxon>
        <taxon>Agaricales</taxon>
        <taxon>Agaricineae</taxon>
        <taxon>Psathyrellaceae</taxon>
        <taxon>Coprinopsis</taxon>
    </lineage>
</organism>
<evidence type="ECO:0000313" key="2">
    <source>
        <dbReference type="Proteomes" id="UP000001861"/>
    </source>
</evidence>
<dbReference type="VEuPathDB" id="FungiDB:CC1G_10159"/>
<dbReference type="HOGENOM" id="CLU_973223_0_0_1"/>
<dbReference type="Proteomes" id="UP000001861">
    <property type="component" value="Unassembled WGS sequence"/>
</dbReference>
<evidence type="ECO:0000313" key="1">
    <source>
        <dbReference type="EMBL" id="EAU81040.2"/>
    </source>
</evidence>
<keyword evidence="2" id="KW-1185">Reference proteome</keyword>
<reference evidence="1 2" key="1">
    <citation type="journal article" date="2010" name="Proc. Natl. Acad. Sci. U.S.A.">
        <title>Insights into evolution of multicellular fungi from the assembled chromosomes of the mushroom Coprinopsis cinerea (Coprinus cinereus).</title>
        <authorList>
            <person name="Stajich J.E."/>
            <person name="Wilke S.K."/>
            <person name="Ahren D."/>
            <person name="Au C.H."/>
            <person name="Birren B.W."/>
            <person name="Borodovsky M."/>
            <person name="Burns C."/>
            <person name="Canback B."/>
            <person name="Casselton L.A."/>
            <person name="Cheng C.K."/>
            <person name="Deng J."/>
            <person name="Dietrich F.S."/>
            <person name="Fargo D.C."/>
            <person name="Farman M.L."/>
            <person name="Gathman A.C."/>
            <person name="Goldberg J."/>
            <person name="Guigo R."/>
            <person name="Hoegger P.J."/>
            <person name="Hooker J.B."/>
            <person name="Huggins A."/>
            <person name="James T.Y."/>
            <person name="Kamada T."/>
            <person name="Kilaru S."/>
            <person name="Kodira C."/>
            <person name="Kues U."/>
            <person name="Kupfer D."/>
            <person name="Kwan H.S."/>
            <person name="Lomsadze A."/>
            <person name="Li W."/>
            <person name="Lilly W.W."/>
            <person name="Ma L.J."/>
            <person name="Mackey A.J."/>
            <person name="Manning G."/>
            <person name="Martin F."/>
            <person name="Muraguchi H."/>
            <person name="Natvig D.O."/>
            <person name="Palmerini H."/>
            <person name="Ramesh M.A."/>
            <person name="Rehmeyer C.J."/>
            <person name="Roe B.A."/>
            <person name="Shenoy N."/>
            <person name="Stanke M."/>
            <person name="Ter-Hovhannisyan V."/>
            <person name="Tunlid A."/>
            <person name="Velagapudi R."/>
            <person name="Vision T.J."/>
            <person name="Zeng Q."/>
            <person name="Zolan M.E."/>
            <person name="Pukkila P.J."/>
        </authorList>
    </citation>
    <scope>NUCLEOTIDE SEQUENCE [LARGE SCALE GENOMIC DNA]</scope>
    <source>
        <strain evidence="2">Okayama-7 / 130 / ATCC MYA-4618 / FGSC 9003</strain>
    </source>
</reference>
<dbReference type="GeneID" id="6017440"/>
<gene>
    <name evidence="1" type="ORF">CC1G_10159</name>
</gene>
<proteinExistence type="predicted"/>
<comment type="caution">
    <text evidence="1">The sequence shown here is derived from an EMBL/GenBank/DDBJ whole genome shotgun (WGS) entry which is preliminary data.</text>
</comment>
<sequence>MGGAIESAWQSSSLAVFKFLTLKMKKYHDSYRDTDCDGDAPSKLALEYMGKVFTSNRGEIKGLRTCEEGVGPTVVITCSLIPLCKGFVVASSLIPLCEGWEVVHRHHRLLLDDMGLFLVDDRTTPGSVYASDPVLNLGFERYTMVDRPTGPLVRYTLWARVSVVSTIRTNANSDGGRSALARRKQSVFRAFPTGRLGSGLGNTLVLRPCPIGARRAERTCDSGRGSIIIGATSRSQAPVASEGILDVDGRSWRATSADLERSRESDVSLAFRVADLLSPDIRRDRI</sequence>
<protein>
    <submittedName>
        <fullName evidence="1">Uncharacterized protein</fullName>
    </submittedName>
</protein>
<dbReference type="EMBL" id="AACS02000007">
    <property type="protein sequence ID" value="EAU81040.2"/>
    <property type="molecule type" value="Genomic_DNA"/>
</dbReference>
<dbReference type="InParanoid" id="A8PEF6"/>
<dbReference type="KEGG" id="cci:CC1G_10159"/>
<accession>A8PEF6</accession>
<dbReference type="RefSeq" id="XP_001840785.2">
    <property type="nucleotide sequence ID" value="XM_001840733.2"/>
</dbReference>